<feature type="domain" description="Glucose-methanol-choline oxidoreductase N-terminal" evidence="2">
    <location>
        <begin position="321"/>
        <end position="335"/>
    </location>
</feature>
<proteinExistence type="inferred from homology"/>
<dbReference type="Gene3D" id="3.50.50.60">
    <property type="entry name" value="FAD/NAD(P)-binding domain"/>
    <property type="match status" value="1"/>
</dbReference>
<name>A0ABR1NL21_DIAER</name>
<dbReference type="Pfam" id="PF05199">
    <property type="entry name" value="GMC_oxred_C"/>
    <property type="match status" value="1"/>
</dbReference>
<reference evidence="3 4" key="1">
    <citation type="submission" date="2024-02" db="EMBL/GenBank/DDBJ databases">
        <title>De novo assembly and annotation of 12 fungi associated with fruit tree decline syndrome in Ontario, Canada.</title>
        <authorList>
            <person name="Sulman M."/>
            <person name="Ellouze W."/>
            <person name="Ilyukhin E."/>
        </authorList>
    </citation>
    <scope>NUCLEOTIDE SEQUENCE [LARGE SCALE GENOMIC DNA]</scope>
    <source>
        <strain evidence="3 4">M169</strain>
    </source>
</reference>
<dbReference type="InterPro" id="IPR012132">
    <property type="entry name" value="GMC_OxRdtase"/>
</dbReference>
<dbReference type="Pfam" id="PF00732">
    <property type="entry name" value="GMC_oxred_N"/>
    <property type="match status" value="1"/>
</dbReference>
<evidence type="ECO:0000313" key="4">
    <source>
        <dbReference type="Proteomes" id="UP001430848"/>
    </source>
</evidence>
<dbReference type="SUPFAM" id="SSF51905">
    <property type="entry name" value="FAD/NAD(P)-binding domain"/>
    <property type="match status" value="1"/>
</dbReference>
<comment type="similarity">
    <text evidence="1">Belongs to the GMC oxidoreductase family.</text>
</comment>
<dbReference type="PIRSF" id="PIRSF000137">
    <property type="entry name" value="Alcohol_oxidase"/>
    <property type="match status" value="1"/>
</dbReference>
<dbReference type="InterPro" id="IPR007867">
    <property type="entry name" value="GMC_OxRtase_C"/>
</dbReference>
<evidence type="ECO:0000313" key="3">
    <source>
        <dbReference type="EMBL" id="KAK7704728.1"/>
    </source>
</evidence>
<dbReference type="PANTHER" id="PTHR11552">
    <property type="entry name" value="GLUCOSE-METHANOL-CHOLINE GMC OXIDOREDUCTASE"/>
    <property type="match status" value="1"/>
</dbReference>
<keyword evidence="4" id="KW-1185">Reference proteome</keyword>
<dbReference type="InterPro" id="IPR036188">
    <property type="entry name" value="FAD/NAD-bd_sf"/>
</dbReference>
<comment type="caution">
    <text evidence="3">The sequence shown here is derived from an EMBL/GenBank/DDBJ whole genome shotgun (WGS) entry which is preliminary data.</text>
</comment>
<protein>
    <recommendedName>
        <fullName evidence="2">Glucose-methanol-choline oxidoreductase N-terminal domain-containing protein</fullName>
    </recommendedName>
</protein>
<dbReference type="EMBL" id="JAKNSF020000274">
    <property type="protein sequence ID" value="KAK7704728.1"/>
    <property type="molecule type" value="Genomic_DNA"/>
</dbReference>
<evidence type="ECO:0000256" key="1">
    <source>
        <dbReference type="ARBA" id="ARBA00010790"/>
    </source>
</evidence>
<dbReference type="PROSITE" id="PS00624">
    <property type="entry name" value="GMC_OXRED_2"/>
    <property type="match status" value="1"/>
</dbReference>
<accession>A0ABR1NL21</accession>
<organism evidence="3 4">
    <name type="scientific">Diaporthe eres</name>
    <name type="common">Phomopsis oblonga</name>
    <dbReference type="NCBI Taxonomy" id="83184"/>
    <lineage>
        <taxon>Eukaryota</taxon>
        <taxon>Fungi</taxon>
        <taxon>Dikarya</taxon>
        <taxon>Ascomycota</taxon>
        <taxon>Pezizomycotina</taxon>
        <taxon>Sordariomycetes</taxon>
        <taxon>Sordariomycetidae</taxon>
        <taxon>Diaporthales</taxon>
        <taxon>Diaporthaceae</taxon>
        <taxon>Diaporthe</taxon>
        <taxon>Diaporthe eres species complex</taxon>
    </lineage>
</organism>
<evidence type="ECO:0000259" key="2">
    <source>
        <dbReference type="PROSITE" id="PS00624"/>
    </source>
</evidence>
<dbReference type="Proteomes" id="UP001430848">
    <property type="component" value="Unassembled WGS sequence"/>
</dbReference>
<dbReference type="InterPro" id="IPR000172">
    <property type="entry name" value="GMC_OxRdtase_N"/>
</dbReference>
<sequence>MSLFRQSKSQPRWTGITFSALLAASSITNAFVIPRQIQSSQLLKSYDYVIVGGGTAGLTVADRLTEDPDVNVLVLEAGVWGDMDFNLKVNFATRVGDASATYWPGLQSVPQPGLNGKPGTVLVARQVGGGSSVNAMINMRGSAEDYDRWQTLFGSEAQEGTADWSWDGILPYFKKGLHFTEPPPELTENFDTVKYDPSYWGDSSEIYAGWPRFYYPSVAPLMEAFKELDGIEFPPDSGAGKAGVFWFPTLQDPRTVTRSYAGTGHYLNINATRPNYHLLINTMASRLIVDDDLSATGVEFKSGNSTLVTVKADKEVIVSAGTVHTPQLLQLSGIGPKSILEEGGIDVLVDLPGVGQNFQDHSSLATMNITLSKITDIHPNPSDLVDGNEFKDWAEEVWAANKTGPYTIALSNLAGWLPFTAISEKAEELATKLEQQDFASLLPADADTTVVAGYEAQMKLLAAQMRSKDTAFTRVMLQPDQGAQGPVAMQSFSRGSININTTDPWNTEPVIDYRVLSNPVEADFFVEGIKFVRRYNFETSLADKFAPVEYSPGANVTSDADLKAYVANTLSPTDYHPVGTSAMMPLELGGVVDQTLRVYGVKNLRVVDASVMPMVPSANTCQPTYALAEKAAEIIKQGI</sequence>
<gene>
    <name evidence="3" type="ORF">SLS63_014208</name>
</gene>
<dbReference type="SUPFAM" id="SSF54373">
    <property type="entry name" value="FAD-linked reductases, C-terminal domain"/>
    <property type="match status" value="1"/>
</dbReference>
<dbReference type="Gene3D" id="3.30.560.10">
    <property type="entry name" value="Glucose Oxidase, domain 3"/>
    <property type="match status" value="1"/>
</dbReference>
<dbReference type="PANTHER" id="PTHR11552:SF115">
    <property type="entry name" value="DEHYDROGENASE XPTC-RELATED"/>
    <property type="match status" value="1"/>
</dbReference>